<feature type="transmembrane region" description="Helical" evidence="9">
    <location>
        <begin position="359"/>
        <end position="380"/>
    </location>
</feature>
<dbReference type="AlphaFoldDB" id="A0A2N7X5S6"/>
<dbReference type="EMBL" id="PNYC01000005">
    <property type="protein sequence ID" value="PMS36977.1"/>
    <property type="molecule type" value="Genomic_DNA"/>
</dbReference>
<evidence type="ECO:0000256" key="3">
    <source>
        <dbReference type="ARBA" id="ARBA00022475"/>
    </source>
</evidence>
<keyword evidence="3" id="KW-1003">Cell membrane</keyword>
<keyword evidence="6 9" id="KW-1133">Transmembrane helix</keyword>
<feature type="transmembrane region" description="Helical" evidence="9">
    <location>
        <begin position="150"/>
        <end position="174"/>
    </location>
</feature>
<dbReference type="InterPro" id="IPR007272">
    <property type="entry name" value="Sulf_transp_TsuA/YedE"/>
</dbReference>
<dbReference type="STRING" id="863227.GCA_000373005_03554"/>
<keyword evidence="4" id="KW-0997">Cell inner membrane</keyword>
<feature type="transmembrane region" description="Helical" evidence="9">
    <location>
        <begin position="118"/>
        <end position="143"/>
    </location>
</feature>
<evidence type="ECO:0000256" key="4">
    <source>
        <dbReference type="ARBA" id="ARBA00022519"/>
    </source>
</evidence>
<feature type="transmembrane region" description="Helical" evidence="9">
    <location>
        <begin position="230"/>
        <end position="256"/>
    </location>
</feature>
<name>A0A2N7X5S6_9BURK</name>
<dbReference type="RefSeq" id="WP_018442138.1">
    <property type="nucleotide sequence ID" value="NZ_KB890184.1"/>
</dbReference>
<comment type="subcellular location">
    <subcellularLocation>
        <location evidence="1">Cell inner membrane</location>
        <topology evidence="1">Multi-pass membrane protein</topology>
    </subcellularLocation>
</comment>
<sequence length="405" mass="41953">MSDISVASRTARPSIHTGALGIASLAFLAGLIYLDSTVSGRQAALWIVGGLLGVSLYHASFGFTSAWRRFISDRRGAGLRAQMAMLALGVVLFFPALSSGTLFGHPVAGHVLPAGTSVIVGSFLFGLGMQLGGGCASGTLFAIGGGNTRMIVTLFFFVVGSLIGTQHFAWWAALPAPKPFSFITTFGVGPAIAINLALFGAVAWLTVIAEKRRHGTLQPGHAAGSDKGPAWLVGPWPMWVGAIALAVLNFATLALAGRPWGITSAFALWGAKGAAALGVDVANWSYWQHQAKALAAPLSFDVTTIMDIAIMIGALAASALAGRFQPGWRVPPRSLAAAVIGGLLLGYGARLSFGCNIGAYFSGIVSGSLHGWLWAICAFLGSVVGTRLRPVFGLTNEKTVKQTAC</sequence>
<comment type="caution">
    <text evidence="10">The sequence shown here is derived from an EMBL/GenBank/DDBJ whole genome shotgun (WGS) entry which is preliminary data.</text>
</comment>
<organism evidence="10 11">
    <name type="scientific">Trinickia symbiotica</name>
    <dbReference type="NCBI Taxonomy" id="863227"/>
    <lineage>
        <taxon>Bacteria</taxon>
        <taxon>Pseudomonadati</taxon>
        <taxon>Pseudomonadota</taxon>
        <taxon>Betaproteobacteria</taxon>
        <taxon>Burkholderiales</taxon>
        <taxon>Burkholderiaceae</taxon>
        <taxon>Trinickia</taxon>
    </lineage>
</organism>
<dbReference type="PANTHER" id="PTHR30574">
    <property type="entry name" value="INNER MEMBRANE PROTEIN YEDE"/>
    <property type="match status" value="1"/>
</dbReference>
<evidence type="ECO:0000256" key="8">
    <source>
        <dbReference type="ARBA" id="ARBA00035655"/>
    </source>
</evidence>
<evidence type="ECO:0000313" key="11">
    <source>
        <dbReference type="Proteomes" id="UP000235777"/>
    </source>
</evidence>
<evidence type="ECO:0000256" key="5">
    <source>
        <dbReference type="ARBA" id="ARBA00022692"/>
    </source>
</evidence>
<feature type="transmembrane region" description="Helical" evidence="9">
    <location>
        <begin position="79"/>
        <end position="98"/>
    </location>
</feature>
<keyword evidence="2" id="KW-0813">Transport</keyword>
<protein>
    <submittedName>
        <fullName evidence="10">YeeE/YedE family protein</fullName>
    </submittedName>
</protein>
<dbReference type="Proteomes" id="UP000235777">
    <property type="component" value="Unassembled WGS sequence"/>
</dbReference>
<evidence type="ECO:0000256" key="7">
    <source>
        <dbReference type="ARBA" id="ARBA00023136"/>
    </source>
</evidence>
<comment type="similarity">
    <text evidence="8">Belongs to the TsuA/YedE (TC 9.B.102) family.</text>
</comment>
<keyword evidence="7 9" id="KW-0472">Membrane</keyword>
<evidence type="ECO:0000256" key="9">
    <source>
        <dbReference type="SAM" id="Phobius"/>
    </source>
</evidence>
<keyword evidence="11" id="KW-1185">Reference proteome</keyword>
<evidence type="ECO:0000313" key="10">
    <source>
        <dbReference type="EMBL" id="PMS36977.1"/>
    </source>
</evidence>
<feature type="transmembrane region" description="Helical" evidence="9">
    <location>
        <begin position="334"/>
        <end position="353"/>
    </location>
</feature>
<evidence type="ECO:0000256" key="1">
    <source>
        <dbReference type="ARBA" id="ARBA00004429"/>
    </source>
</evidence>
<dbReference type="OrthoDB" id="9794165at2"/>
<feature type="transmembrane region" description="Helical" evidence="9">
    <location>
        <begin position="15"/>
        <end position="34"/>
    </location>
</feature>
<feature type="transmembrane region" description="Helical" evidence="9">
    <location>
        <begin position="302"/>
        <end position="322"/>
    </location>
</feature>
<dbReference type="GO" id="GO:0005886">
    <property type="term" value="C:plasma membrane"/>
    <property type="evidence" value="ECO:0007669"/>
    <property type="project" value="UniProtKB-SubCell"/>
</dbReference>
<evidence type="ECO:0000256" key="6">
    <source>
        <dbReference type="ARBA" id="ARBA00022989"/>
    </source>
</evidence>
<dbReference type="Pfam" id="PF04143">
    <property type="entry name" value="Sulf_transp"/>
    <property type="match status" value="1"/>
</dbReference>
<evidence type="ECO:0000256" key="2">
    <source>
        <dbReference type="ARBA" id="ARBA00022448"/>
    </source>
</evidence>
<gene>
    <name evidence="10" type="ORF">C0Z20_09590</name>
</gene>
<keyword evidence="5 9" id="KW-0812">Transmembrane</keyword>
<feature type="transmembrane region" description="Helical" evidence="9">
    <location>
        <begin position="180"/>
        <end position="209"/>
    </location>
</feature>
<dbReference type="PANTHER" id="PTHR30574:SF1">
    <property type="entry name" value="SULPHUR TRANSPORT DOMAIN-CONTAINING PROTEIN"/>
    <property type="match status" value="1"/>
</dbReference>
<reference evidence="10 11" key="1">
    <citation type="submission" date="2018-01" db="EMBL/GenBank/DDBJ databases">
        <title>Whole genome analyses suggest that Burkholderia sensu lato contains two further novel genera in the rhizoxinica-symbiotica group Mycetohabitans gen. nov., and Trinickia gen. nov.: implications for the evolution of diazotrophy and nodulation in the Burkholderiaceae.</title>
        <authorList>
            <person name="Estrada-de los Santos P."/>
            <person name="Palmer M."/>
            <person name="Chavez-Ramirez B."/>
            <person name="Beukes C."/>
            <person name="Steenkamp E.T."/>
            <person name="Hirsch A.M."/>
            <person name="Manyaka P."/>
            <person name="Maluk M."/>
            <person name="Lafos M."/>
            <person name="Crook M."/>
            <person name="Gross E."/>
            <person name="Simon M.F."/>
            <person name="Bueno dos Reis Junior F."/>
            <person name="Poole P.S."/>
            <person name="Venter S.N."/>
            <person name="James E.K."/>
        </authorList>
    </citation>
    <scope>NUCLEOTIDE SEQUENCE [LARGE SCALE GENOMIC DNA]</scope>
    <source>
        <strain evidence="10 11">JPY 581</strain>
    </source>
</reference>
<accession>A0A2N7X5S6</accession>
<proteinExistence type="inferred from homology"/>
<feature type="transmembrane region" description="Helical" evidence="9">
    <location>
        <begin position="46"/>
        <end position="67"/>
    </location>
</feature>